<evidence type="ECO:0008006" key="2">
    <source>
        <dbReference type="Google" id="ProtNLM"/>
    </source>
</evidence>
<sequence>QMLRKHGSVEAADALGRAVINAALSETIRLAAIDALGAVALTEGGPVGRGVVAANVSSTERIGLAPLTTPRAVDRRHERQIAYLTVLVRDPDASSTLVLRAVKSMGRIKDKSSIPVLVELVESHPHDGVRKQATRVLSHVMARQYE</sequence>
<name>A0A382KY57_9ZZZZ</name>
<accession>A0A382KY57</accession>
<dbReference type="AlphaFoldDB" id="A0A382KY57"/>
<dbReference type="SUPFAM" id="SSF48371">
    <property type="entry name" value="ARM repeat"/>
    <property type="match status" value="1"/>
</dbReference>
<reference evidence="1" key="1">
    <citation type="submission" date="2018-05" db="EMBL/GenBank/DDBJ databases">
        <authorList>
            <person name="Lanie J.A."/>
            <person name="Ng W.-L."/>
            <person name="Kazmierczak K.M."/>
            <person name="Andrzejewski T.M."/>
            <person name="Davidsen T.M."/>
            <person name="Wayne K.J."/>
            <person name="Tettelin H."/>
            <person name="Glass J.I."/>
            <person name="Rusch D."/>
            <person name="Podicherti R."/>
            <person name="Tsui H.-C.T."/>
            <person name="Winkler M.E."/>
        </authorList>
    </citation>
    <scope>NUCLEOTIDE SEQUENCE</scope>
</reference>
<evidence type="ECO:0000313" key="1">
    <source>
        <dbReference type="EMBL" id="SVC29386.1"/>
    </source>
</evidence>
<dbReference type="Gene3D" id="1.25.10.10">
    <property type="entry name" value="Leucine-rich Repeat Variant"/>
    <property type="match status" value="1"/>
</dbReference>
<dbReference type="InterPro" id="IPR016024">
    <property type="entry name" value="ARM-type_fold"/>
</dbReference>
<proteinExistence type="predicted"/>
<dbReference type="InterPro" id="IPR011989">
    <property type="entry name" value="ARM-like"/>
</dbReference>
<feature type="non-terminal residue" evidence="1">
    <location>
        <position position="1"/>
    </location>
</feature>
<dbReference type="Pfam" id="PF13646">
    <property type="entry name" value="HEAT_2"/>
    <property type="match status" value="1"/>
</dbReference>
<protein>
    <recommendedName>
        <fullName evidence="2">HEAT repeat domain-containing protein</fullName>
    </recommendedName>
</protein>
<dbReference type="EMBL" id="UINC01083562">
    <property type="protein sequence ID" value="SVC29386.1"/>
    <property type="molecule type" value="Genomic_DNA"/>
</dbReference>
<organism evidence="1">
    <name type="scientific">marine metagenome</name>
    <dbReference type="NCBI Taxonomy" id="408172"/>
    <lineage>
        <taxon>unclassified sequences</taxon>
        <taxon>metagenomes</taxon>
        <taxon>ecological metagenomes</taxon>
    </lineage>
</organism>
<gene>
    <name evidence="1" type="ORF">METZ01_LOCUS282240</name>
</gene>